<proteinExistence type="predicted"/>
<gene>
    <name evidence="2" type="ORF">RU96_GL002370</name>
</gene>
<dbReference type="Pfam" id="PF07556">
    <property type="entry name" value="DUF1538"/>
    <property type="match status" value="1"/>
</dbReference>
<keyword evidence="1" id="KW-0472">Membrane</keyword>
<dbReference type="AlphaFoldDB" id="A0A1L8R6C2"/>
<organism evidence="2 3">
    <name type="scientific">Enterococcus canintestini</name>
    <dbReference type="NCBI Taxonomy" id="317010"/>
    <lineage>
        <taxon>Bacteria</taxon>
        <taxon>Bacillati</taxon>
        <taxon>Bacillota</taxon>
        <taxon>Bacilli</taxon>
        <taxon>Lactobacillales</taxon>
        <taxon>Enterococcaceae</taxon>
        <taxon>Enterococcus</taxon>
    </lineage>
</organism>
<accession>A0A1L8R6C2</accession>
<reference evidence="2 3" key="1">
    <citation type="submission" date="2014-12" db="EMBL/GenBank/DDBJ databases">
        <title>Draft genome sequences of 29 type strains of Enterococci.</title>
        <authorList>
            <person name="Zhong Z."/>
            <person name="Sun Z."/>
            <person name="Liu W."/>
            <person name="Zhang W."/>
            <person name="Zhang H."/>
        </authorList>
    </citation>
    <scope>NUCLEOTIDE SEQUENCE [LARGE SCALE GENOMIC DNA]</scope>
    <source>
        <strain evidence="2 3">DSM 21207</strain>
    </source>
</reference>
<protein>
    <recommendedName>
        <fullName evidence="4">DUF1538 domain-containing protein</fullName>
    </recommendedName>
</protein>
<evidence type="ECO:0000313" key="3">
    <source>
        <dbReference type="Proteomes" id="UP000182835"/>
    </source>
</evidence>
<dbReference type="STRING" id="317010.RU96_GL002370"/>
<feature type="transmembrane region" description="Helical" evidence="1">
    <location>
        <begin position="76"/>
        <end position="93"/>
    </location>
</feature>
<feature type="transmembrane region" description="Helical" evidence="1">
    <location>
        <begin position="7"/>
        <end position="28"/>
    </location>
</feature>
<keyword evidence="1" id="KW-1133">Transmembrane helix</keyword>
<dbReference type="OrthoDB" id="9805989at2"/>
<feature type="transmembrane region" description="Helical" evidence="1">
    <location>
        <begin position="204"/>
        <end position="226"/>
    </location>
</feature>
<comment type="caution">
    <text evidence="2">The sequence shown here is derived from an EMBL/GenBank/DDBJ whole genome shotgun (WGS) entry which is preliminary data.</text>
</comment>
<feature type="transmembrane region" description="Helical" evidence="1">
    <location>
        <begin position="113"/>
        <end position="134"/>
    </location>
</feature>
<feature type="transmembrane region" description="Helical" evidence="1">
    <location>
        <begin position="34"/>
        <end position="55"/>
    </location>
</feature>
<feature type="transmembrane region" description="Helical" evidence="1">
    <location>
        <begin position="141"/>
        <end position="159"/>
    </location>
</feature>
<keyword evidence="1" id="KW-0812">Transmembrane</keyword>
<feature type="transmembrane region" description="Helical" evidence="1">
    <location>
        <begin position="171"/>
        <end position="192"/>
    </location>
</feature>
<dbReference type="InterPro" id="IPR011435">
    <property type="entry name" value="UmpAB"/>
</dbReference>
<dbReference type="RefSeq" id="WP_071864704.1">
    <property type="nucleotide sequence ID" value="NZ_JBHLVQ010000012.1"/>
</dbReference>
<dbReference type="Proteomes" id="UP000182835">
    <property type="component" value="Unassembled WGS sequence"/>
</dbReference>
<evidence type="ECO:0000313" key="2">
    <source>
        <dbReference type="EMBL" id="OJG15319.1"/>
    </source>
</evidence>
<evidence type="ECO:0008006" key="4">
    <source>
        <dbReference type="Google" id="ProtNLM"/>
    </source>
</evidence>
<name>A0A1L8R6C2_9ENTE</name>
<evidence type="ECO:0000256" key="1">
    <source>
        <dbReference type="SAM" id="Phobius"/>
    </source>
</evidence>
<dbReference type="EMBL" id="JXKG01000008">
    <property type="protein sequence ID" value="OJG15319.1"/>
    <property type="molecule type" value="Genomic_DNA"/>
</dbReference>
<sequence length="227" mass="24256">MRKNFQEVIVAILPMTVLIVILTFIFAPLPAEDLATIIIGAAIMMIGMTLFLFGAEYSMLRVGELVGEYMIKRRSLALMISLGFSIGIGITIAEPSVQVLAQQVTEISEGAITKAVLIGVVSVGTGIFLAFALLRTVFRLSYYQMMLLGYVAVFIASFFTSPEFMPIAFDAGGVTTGPVTVPFILALASGLTSMIHQKKGENDSFGMVGVSSLGPILAVMVLGVIFQ</sequence>